<accession>A0A4Y7RB63</accession>
<protein>
    <submittedName>
        <fullName evidence="1">YtxC-like family protein</fullName>
    </submittedName>
</protein>
<evidence type="ECO:0000313" key="1">
    <source>
        <dbReference type="EMBL" id="TEB05953.1"/>
    </source>
</evidence>
<comment type="caution">
    <text evidence="1">The sequence shown here is derived from an EMBL/GenBank/DDBJ whole genome shotgun (WGS) entry which is preliminary data.</text>
</comment>
<proteinExistence type="predicted"/>
<dbReference type="NCBIfam" id="TIGR02834">
    <property type="entry name" value="spo_ytxC"/>
    <property type="match status" value="1"/>
</dbReference>
<reference evidence="1 2" key="1">
    <citation type="journal article" date="2018" name="Environ. Microbiol.">
        <title>Novel energy conservation strategies and behaviour of Pelotomaculum schinkii driving syntrophic propionate catabolism.</title>
        <authorList>
            <person name="Hidalgo-Ahumada C.A.P."/>
            <person name="Nobu M.K."/>
            <person name="Narihiro T."/>
            <person name="Tamaki H."/>
            <person name="Liu W.T."/>
            <person name="Kamagata Y."/>
            <person name="Stams A.J.M."/>
            <person name="Imachi H."/>
            <person name="Sousa D.Z."/>
        </authorList>
    </citation>
    <scope>NUCLEOTIDE SEQUENCE [LARGE SCALE GENOMIC DNA]</scope>
    <source>
        <strain evidence="1 2">HH</strain>
    </source>
</reference>
<organism evidence="1 2">
    <name type="scientific">Pelotomaculum schinkii</name>
    <dbReference type="NCBI Taxonomy" id="78350"/>
    <lineage>
        <taxon>Bacteria</taxon>
        <taxon>Bacillati</taxon>
        <taxon>Bacillota</taxon>
        <taxon>Clostridia</taxon>
        <taxon>Eubacteriales</taxon>
        <taxon>Desulfotomaculaceae</taxon>
        <taxon>Pelotomaculum</taxon>
    </lineage>
</organism>
<dbReference type="InterPro" id="IPR014199">
    <property type="entry name" value="Spore_YtxC"/>
</dbReference>
<evidence type="ECO:0000313" key="2">
    <source>
        <dbReference type="Proteomes" id="UP000298324"/>
    </source>
</evidence>
<dbReference type="AlphaFoldDB" id="A0A4Y7RB63"/>
<dbReference type="Proteomes" id="UP000298324">
    <property type="component" value="Unassembled WGS sequence"/>
</dbReference>
<dbReference type="RefSeq" id="WP_243124136.1">
    <property type="nucleotide sequence ID" value="NZ_QFGA01000002.1"/>
</dbReference>
<sequence length="297" mass="34699">MAQTISIGATQHMELFKAKLGSQLKLCEGQGLKVDLEESPAGKFTFLSCRIAGEAQRGSNDEHIQTLLRQQLAEIISDVILNHWEDALLKDIIRENYYYFGDEEKKLIFDYSLRHINREGREAQNTLYWLSRKNRINQKIIDFLNYNNRIIVDGFIRFRLKEYLAELRDATEKAVDEFLMEREYREFIQLLQYFVEVQEPRMEMVHLCISESGSFKLFDDKMQPVRSDYMDGFFLDMLENELNYEDLLISALITIAPRKINIHRASKENHNATLETIKSVFTGRVSECPGCALCTEP</sequence>
<gene>
    <name evidence="1" type="ORF">Psch_02995</name>
</gene>
<name>A0A4Y7RB63_9FIRM</name>
<dbReference type="Pfam" id="PF08812">
    <property type="entry name" value="YtxC"/>
    <property type="match status" value="1"/>
</dbReference>
<keyword evidence="2" id="KW-1185">Reference proteome</keyword>
<dbReference type="EMBL" id="QFGA01000002">
    <property type="protein sequence ID" value="TEB05953.1"/>
    <property type="molecule type" value="Genomic_DNA"/>
</dbReference>